<dbReference type="InterPro" id="IPR029062">
    <property type="entry name" value="Class_I_gatase-like"/>
</dbReference>
<dbReference type="PATRIC" id="fig|158899.10.peg.1732"/>
<proteinExistence type="inferred from homology"/>
<dbReference type="NCBIfam" id="NF008424">
    <property type="entry name" value="PRK11253.1"/>
    <property type="match status" value="1"/>
</dbReference>
<dbReference type="CDD" id="cd07025">
    <property type="entry name" value="Peptidase_S66"/>
    <property type="match status" value="1"/>
</dbReference>
<feature type="active site" description="Nucleophile" evidence="6">
    <location>
        <position position="112"/>
    </location>
</feature>
<sequence>MTEPAQVSPRESIGVALIAPGGYASDEVALARGILALQSQGCVVYDYYDPAAKYQRFGGTDAARVGQIYEAIENPQVQIVLAIRGSYGMSRLLPLLDLERLAASKKIFVGHSDVTALHLALLAQTGAPSLAGPMLCSDFGEAELSEFTMSHFWQCLRQPEQVLQVSAAGNPAVNASGTLWGGNLAMLNHLVGTSYLPQVDGGILFLEDIGEHPYRIERMMLQLQYAGILERQQAIVLGDFSNYRLAEHDNGYDFDAMRAYLRDHVAVPILTGLPFGHIRDKVTLPVGAQAQLLSDAGGFQLTTQNPLTLVP</sequence>
<evidence type="ECO:0000259" key="7">
    <source>
        <dbReference type="Pfam" id="PF02016"/>
    </source>
</evidence>
<evidence type="ECO:0000256" key="2">
    <source>
        <dbReference type="ARBA" id="ARBA00022645"/>
    </source>
</evidence>
<protein>
    <submittedName>
        <fullName evidence="9">LD-carboxypeptidase family protein</fullName>
    </submittedName>
</protein>
<dbReference type="OrthoDB" id="9807329at2"/>
<organism evidence="9">
    <name type="scientific">Collimonas fungivorans</name>
    <dbReference type="NCBI Taxonomy" id="158899"/>
    <lineage>
        <taxon>Bacteria</taxon>
        <taxon>Pseudomonadati</taxon>
        <taxon>Pseudomonadota</taxon>
        <taxon>Betaproteobacteria</taxon>
        <taxon>Burkholderiales</taxon>
        <taxon>Oxalobacteraceae</taxon>
        <taxon>Collimonas</taxon>
    </lineage>
</organism>
<dbReference type="Proteomes" id="UP000072421">
    <property type="component" value="Chromosome"/>
</dbReference>
<dbReference type="InterPro" id="IPR040921">
    <property type="entry name" value="Peptidase_S66C"/>
</dbReference>
<evidence type="ECO:0000256" key="6">
    <source>
        <dbReference type="PIRSR" id="PIRSR028757-1"/>
    </source>
</evidence>
<name>A0A127P9T6_9BURK</name>
<dbReference type="GO" id="GO:0006508">
    <property type="term" value="P:proteolysis"/>
    <property type="evidence" value="ECO:0007669"/>
    <property type="project" value="UniProtKB-KW"/>
</dbReference>
<feature type="active site" description="Charge relay system" evidence="6">
    <location>
        <position position="207"/>
    </location>
</feature>
<keyword evidence="2 9" id="KW-0121">Carboxypeptidase</keyword>
<feature type="domain" description="LD-carboxypeptidase C-terminal" evidence="8">
    <location>
        <begin position="176"/>
        <end position="292"/>
    </location>
</feature>
<keyword evidence="3" id="KW-0645">Protease</keyword>
<feature type="domain" description="LD-carboxypeptidase N-terminal" evidence="7">
    <location>
        <begin position="15"/>
        <end position="132"/>
    </location>
</feature>
<evidence type="ECO:0000256" key="1">
    <source>
        <dbReference type="ARBA" id="ARBA00010233"/>
    </source>
</evidence>
<dbReference type="GO" id="GO:0008236">
    <property type="term" value="F:serine-type peptidase activity"/>
    <property type="evidence" value="ECO:0007669"/>
    <property type="project" value="UniProtKB-KW"/>
</dbReference>
<dbReference type="InterPro" id="IPR027461">
    <property type="entry name" value="Carboxypeptidase_A_C_sf"/>
</dbReference>
<dbReference type="Gene3D" id="3.50.30.60">
    <property type="entry name" value="LD-carboxypeptidase A C-terminal domain-like"/>
    <property type="match status" value="1"/>
</dbReference>
<dbReference type="Pfam" id="PF17676">
    <property type="entry name" value="Peptidase_S66C"/>
    <property type="match status" value="1"/>
</dbReference>
<keyword evidence="5" id="KW-0720">Serine protease</keyword>
<comment type="similarity">
    <text evidence="1">Belongs to the peptidase S66 family.</text>
</comment>
<dbReference type="Gene3D" id="3.40.50.10740">
    <property type="entry name" value="Class I glutamine amidotransferase-like"/>
    <property type="match status" value="1"/>
</dbReference>
<evidence type="ECO:0000313" key="10">
    <source>
        <dbReference type="Proteomes" id="UP000072421"/>
    </source>
</evidence>
<gene>
    <name evidence="9" type="ORF">CFter6_1723</name>
</gene>
<evidence type="ECO:0000259" key="8">
    <source>
        <dbReference type="Pfam" id="PF17676"/>
    </source>
</evidence>
<dbReference type="PANTHER" id="PTHR30237">
    <property type="entry name" value="MURAMOYLTETRAPEPTIDE CARBOXYPEPTIDASE"/>
    <property type="match status" value="1"/>
</dbReference>
<dbReference type="InterPro" id="IPR003507">
    <property type="entry name" value="S66_fam"/>
</dbReference>
<dbReference type="RefSeq" id="WP_061539486.1">
    <property type="nucleotide sequence ID" value="NZ_CP013232.1"/>
</dbReference>
<evidence type="ECO:0000256" key="4">
    <source>
        <dbReference type="ARBA" id="ARBA00022801"/>
    </source>
</evidence>
<accession>A0A127P9T6</accession>
<evidence type="ECO:0000313" key="9">
    <source>
        <dbReference type="EMBL" id="AMO94425.1"/>
    </source>
</evidence>
<reference evidence="9 10" key="1">
    <citation type="submission" date="2015-11" db="EMBL/GenBank/DDBJ databases">
        <title>Exploring the genomic traits of fungus-feeding bacterial genus Collimonas.</title>
        <authorList>
            <person name="Song C."/>
            <person name="Schmidt R."/>
            <person name="de Jager V."/>
            <person name="Krzyzanowska D."/>
            <person name="Jongedijk E."/>
            <person name="Cankar K."/>
            <person name="Beekwilder J."/>
            <person name="van Veen A."/>
            <person name="de Boer W."/>
            <person name="van Veen J.A."/>
            <person name="Garbeva P."/>
        </authorList>
    </citation>
    <scope>NUCLEOTIDE SEQUENCE [LARGE SCALE GENOMIC DNA]</scope>
    <source>
        <strain evidence="9 10">Ter6</strain>
    </source>
</reference>
<dbReference type="Pfam" id="PF02016">
    <property type="entry name" value="Peptidase_S66"/>
    <property type="match status" value="1"/>
</dbReference>
<dbReference type="PANTHER" id="PTHR30237:SF2">
    <property type="entry name" value="MUREIN TETRAPEPTIDE CARBOXYPEPTIDASE"/>
    <property type="match status" value="1"/>
</dbReference>
<dbReference type="AlphaFoldDB" id="A0A127P9T6"/>
<dbReference type="GO" id="GO:0004180">
    <property type="term" value="F:carboxypeptidase activity"/>
    <property type="evidence" value="ECO:0007669"/>
    <property type="project" value="UniProtKB-KW"/>
</dbReference>
<feature type="active site" description="Charge relay system" evidence="6">
    <location>
        <position position="277"/>
    </location>
</feature>
<evidence type="ECO:0000256" key="5">
    <source>
        <dbReference type="ARBA" id="ARBA00022825"/>
    </source>
</evidence>
<dbReference type="EMBL" id="CP013232">
    <property type="protein sequence ID" value="AMO94425.1"/>
    <property type="molecule type" value="Genomic_DNA"/>
</dbReference>
<dbReference type="PIRSF" id="PIRSF028757">
    <property type="entry name" value="LD-carboxypeptidase"/>
    <property type="match status" value="1"/>
</dbReference>
<dbReference type="SUPFAM" id="SSF52317">
    <property type="entry name" value="Class I glutamine amidotransferase-like"/>
    <property type="match status" value="1"/>
</dbReference>
<evidence type="ECO:0000256" key="3">
    <source>
        <dbReference type="ARBA" id="ARBA00022670"/>
    </source>
</evidence>
<dbReference type="InterPro" id="IPR040449">
    <property type="entry name" value="Peptidase_S66_N"/>
</dbReference>
<dbReference type="SUPFAM" id="SSF141986">
    <property type="entry name" value="LD-carboxypeptidase A C-terminal domain-like"/>
    <property type="match status" value="1"/>
</dbReference>
<dbReference type="InterPro" id="IPR027478">
    <property type="entry name" value="LdcA_N"/>
</dbReference>
<keyword evidence="4" id="KW-0378">Hydrolase</keyword>